<dbReference type="EMBL" id="CP036422">
    <property type="protein sequence ID" value="QFU76325.1"/>
    <property type="molecule type" value="Genomic_DNA"/>
</dbReference>
<gene>
    <name evidence="7" type="ORF">EY643_11995</name>
</gene>
<name>A0A5P9NLD6_9GAMM</name>
<feature type="domain" description="Sodium/calcium exchanger membrane region" evidence="6">
    <location>
        <begin position="170"/>
        <end position="310"/>
    </location>
</feature>
<feature type="transmembrane region" description="Helical" evidence="5">
    <location>
        <begin position="72"/>
        <end position="97"/>
    </location>
</feature>
<accession>A0A5P9NLD6</accession>
<dbReference type="KEGG" id="halc:EY643_11995"/>
<feature type="transmembrane region" description="Helical" evidence="5">
    <location>
        <begin position="134"/>
        <end position="150"/>
    </location>
</feature>
<protein>
    <submittedName>
        <fullName evidence="7">Sodium:calcium antiporter</fullName>
    </submittedName>
</protein>
<evidence type="ECO:0000256" key="3">
    <source>
        <dbReference type="ARBA" id="ARBA00022989"/>
    </source>
</evidence>
<comment type="subcellular location">
    <subcellularLocation>
        <location evidence="1">Membrane</location>
        <topology evidence="1">Multi-pass membrane protein</topology>
    </subcellularLocation>
</comment>
<evidence type="ECO:0000256" key="5">
    <source>
        <dbReference type="SAM" id="Phobius"/>
    </source>
</evidence>
<reference evidence="7 8" key="1">
    <citation type="submission" date="2019-02" db="EMBL/GenBank/DDBJ databases">
        <authorList>
            <person name="Li S.-H."/>
        </authorList>
    </citation>
    <scope>NUCLEOTIDE SEQUENCE [LARGE SCALE GENOMIC DNA]</scope>
    <source>
        <strain evidence="7 8">IMCC14385</strain>
    </source>
</reference>
<dbReference type="Proteomes" id="UP000326287">
    <property type="component" value="Chromosome"/>
</dbReference>
<feature type="domain" description="Sodium/calcium exchanger membrane region" evidence="6">
    <location>
        <begin position="4"/>
        <end position="145"/>
    </location>
</feature>
<evidence type="ECO:0000259" key="6">
    <source>
        <dbReference type="Pfam" id="PF01699"/>
    </source>
</evidence>
<dbReference type="GO" id="GO:0005262">
    <property type="term" value="F:calcium channel activity"/>
    <property type="evidence" value="ECO:0007669"/>
    <property type="project" value="TreeGrafter"/>
</dbReference>
<dbReference type="Pfam" id="PF01699">
    <property type="entry name" value="Na_Ca_ex"/>
    <property type="match status" value="2"/>
</dbReference>
<dbReference type="PANTHER" id="PTHR10846:SF8">
    <property type="entry name" value="INNER MEMBRANE PROTEIN YRBG"/>
    <property type="match status" value="1"/>
</dbReference>
<feature type="transmembrane region" description="Helical" evidence="5">
    <location>
        <begin position="296"/>
        <end position="312"/>
    </location>
</feature>
<dbReference type="Gene3D" id="6.10.280.80">
    <property type="entry name" value="NCX, peripheral helical region"/>
    <property type="match status" value="1"/>
</dbReference>
<dbReference type="GO" id="GO:0005886">
    <property type="term" value="C:plasma membrane"/>
    <property type="evidence" value="ECO:0007669"/>
    <property type="project" value="TreeGrafter"/>
</dbReference>
<feature type="transmembrane region" description="Helical" evidence="5">
    <location>
        <begin position="266"/>
        <end position="284"/>
    </location>
</feature>
<keyword evidence="2 5" id="KW-0812">Transmembrane</keyword>
<feature type="transmembrane region" description="Helical" evidence="5">
    <location>
        <begin position="109"/>
        <end position="128"/>
    </location>
</feature>
<keyword evidence="3 5" id="KW-1133">Transmembrane helix</keyword>
<feature type="transmembrane region" description="Helical" evidence="5">
    <location>
        <begin position="239"/>
        <end position="260"/>
    </location>
</feature>
<keyword evidence="8" id="KW-1185">Reference proteome</keyword>
<evidence type="ECO:0000256" key="4">
    <source>
        <dbReference type="ARBA" id="ARBA00023136"/>
    </source>
</evidence>
<dbReference type="RefSeq" id="WP_153239469.1">
    <property type="nucleotide sequence ID" value="NZ_CP036422.1"/>
</dbReference>
<dbReference type="Gene3D" id="1.20.1420.30">
    <property type="entry name" value="NCX, central ion-binding region"/>
    <property type="match status" value="1"/>
</dbReference>
<dbReference type="PANTHER" id="PTHR10846">
    <property type="entry name" value="SODIUM/POTASSIUM/CALCIUM EXCHANGER"/>
    <property type="match status" value="1"/>
</dbReference>
<dbReference type="GO" id="GO:0008273">
    <property type="term" value="F:calcium, potassium:sodium antiporter activity"/>
    <property type="evidence" value="ECO:0007669"/>
    <property type="project" value="TreeGrafter"/>
</dbReference>
<dbReference type="InterPro" id="IPR004837">
    <property type="entry name" value="NaCa_Exmemb"/>
</dbReference>
<proteinExistence type="predicted"/>
<evidence type="ECO:0000313" key="7">
    <source>
        <dbReference type="EMBL" id="QFU76325.1"/>
    </source>
</evidence>
<sequence length="313" mass="32575">MLDLFLLVVGLAGLWAGSELLVNAAISIADRFRLSDAYIGMVVLAIGTDLPEIFVAADASIHTLAGEDFSHVVIGSAVGSSMGQLGLVLGIAGCFGFASRPFRRVWRNALFLLGGLAALALFSVDGVISRLQGWALIGCYAAYLASLALWRPAAGDTEPTEPSNTPSRDLVYLLVGFCVLLVAAELTVTHAVSFAAYVGLSQLSVSAVIIGLGSSLPELSVSLIALWRGRGGLSVGNLLGSNVLDTLLVPGIGAAIAPLIVPPEVLFIDIPMLALVTTLALGFLYASPRGIKMPEALLLLSIYLLYVGIRLTA</sequence>
<dbReference type="AlphaFoldDB" id="A0A5P9NLD6"/>
<evidence type="ECO:0000256" key="1">
    <source>
        <dbReference type="ARBA" id="ARBA00004141"/>
    </source>
</evidence>
<keyword evidence="4 5" id="KW-0472">Membrane</keyword>
<dbReference type="OrthoDB" id="9794225at2"/>
<dbReference type="GO" id="GO:0006874">
    <property type="term" value="P:intracellular calcium ion homeostasis"/>
    <property type="evidence" value="ECO:0007669"/>
    <property type="project" value="TreeGrafter"/>
</dbReference>
<feature type="transmembrane region" description="Helical" evidence="5">
    <location>
        <begin position="203"/>
        <end position="227"/>
    </location>
</feature>
<evidence type="ECO:0000256" key="2">
    <source>
        <dbReference type="ARBA" id="ARBA00022692"/>
    </source>
</evidence>
<dbReference type="InterPro" id="IPR044880">
    <property type="entry name" value="NCX_ion-bd_dom_sf"/>
</dbReference>
<organism evidence="7 8">
    <name type="scientific">Halioglobus maricola</name>
    <dbReference type="NCBI Taxonomy" id="2601894"/>
    <lineage>
        <taxon>Bacteria</taxon>
        <taxon>Pseudomonadati</taxon>
        <taxon>Pseudomonadota</taxon>
        <taxon>Gammaproteobacteria</taxon>
        <taxon>Cellvibrionales</taxon>
        <taxon>Halieaceae</taxon>
        <taxon>Halioglobus</taxon>
    </lineage>
</organism>
<dbReference type="InterPro" id="IPR004481">
    <property type="entry name" value="K/Na/Ca-exchanger"/>
</dbReference>
<evidence type="ECO:0000313" key="8">
    <source>
        <dbReference type="Proteomes" id="UP000326287"/>
    </source>
</evidence>
<feature type="transmembrane region" description="Helical" evidence="5">
    <location>
        <begin position="170"/>
        <end position="197"/>
    </location>
</feature>